<dbReference type="InterPro" id="IPR041373">
    <property type="entry name" value="RT_RNaseH"/>
</dbReference>
<dbReference type="Pfam" id="PF00078">
    <property type="entry name" value="RVT_1"/>
    <property type="match status" value="1"/>
</dbReference>
<dbReference type="InterPro" id="IPR043502">
    <property type="entry name" value="DNA/RNA_pol_sf"/>
</dbReference>
<dbReference type="Gene3D" id="3.10.10.10">
    <property type="entry name" value="HIV Type 1 Reverse Transcriptase, subunit A, domain 1"/>
    <property type="match status" value="1"/>
</dbReference>
<feature type="domain" description="Reverse transcriptase RNase H-like" evidence="8">
    <location>
        <begin position="147"/>
        <end position="202"/>
    </location>
</feature>
<organism evidence="9 10">
    <name type="scientific">Schistosoma rodhaini</name>
    <dbReference type="NCBI Taxonomy" id="6188"/>
    <lineage>
        <taxon>Eukaryota</taxon>
        <taxon>Metazoa</taxon>
        <taxon>Spiralia</taxon>
        <taxon>Lophotrochozoa</taxon>
        <taxon>Platyhelminthes</taxon>
        <taxon>Trematoda</taxon>
        <taxon>Digenea</taxon>
        <taxon>Strigeidida</taxon>
        <taxon>Schistosomatoidea</taxon>
        <taxon>Schistosomatidae</taxon>
        <taxon>Schistosoma</taxon>
    </lineage>
</organism>
<evidence type="ECO:0000256" key="1">
    <source>
        <dbReference type="ARBA" id="ARBA00022679"/>
    </source>
</evidence>
<dbReference type="GO" id="GO:0003964">
    <property type="term" value="F:RNA-directed DNA polymerase activity"/>
    <property type="evidence" value="ECO:0007669"/>
    <property type="project" value="UniProtKB-KW"/>
</dbReference>
<dbReference type="InterPro" id="IPR000477">
    <property type="entry name" value="RT_dom"/>
</dbReference>
<dbReference type="PANTHER" id="PTHR37984">
    <property type="entry name" value="PROTEIN CBG26694"/>
    <property type="match status" value="1"/>
</dbReference>
<dbReference type="SUPFAM" id="SSF56672">
    <property type="entry name" value="DNA/RNA polymerases"/>
    <property type="match status" value="1"/>
</dbReference>
<dbReference type="AlphaFoldDB" id="A0AA85G0Y9"/>
<reference evidence="10" key="2">
    <citation type="submission" date="2023-11" db="UniProtKB">
        <authorList>
            <consortium name="WormBaseParasite"/>
        </authorList>
    </citation>
    <scope>IDENTIFICATION</scope>
</reference>
<name>A0AA85G0Y9_9TREM</name>
<sequence length="213" mass="24217">MESKDILNRLHGSKVFSKVDLKDAYLQIPLDQSSSILTTINIPFALFKYNFLPFDLSCSPAIFQEVMSMVLNDLEGVEVHQDDFIVHGTDKIVHELRLIALLRCLIEQNIAVNPNKCSFCASSFECLGYLVDGNGFRPDMKRLAPLCVSRKLTVNKQGYSQTQREALAVFQAGKRLHKYLFGKKFTIVTNHKALKFIYHPEKFLARSSVVMVQ</sequence>
<keyword evidence="6" id="KW-0695">RNA-directed DNA polymerase</keyword>
<dbReference type="Pfam" id="PF17917">
    <property type="entry name" value="RT_RNaseH"/>
    <property type="match status" value="1"/>
</dbReference>
<keyword evidence="1" id="KW-0808">Transferase</keyword>
<accession>A0AA85G0Y9</accession>
<dbReference type="InterPro" id="IPR050951">
    <property type="entry name" value="Retrovirus_Pol_polyprotein"/>
</dbReference>
<keyword evidence="4" id="KW-0255">Endonuclease</keyword>
<evidence type="ECO:0000259" key="8">
    <source>
        <dbReference type="Pfam" id="PF17917"/>
    </source>
</evidence>
<dbReference type="PANTHER" id="PTHR37984:SF9">
    <property type="entry name" value="INTEGRASE CATALYTIC DOMAIN-CONTAINING PROTEIN"/>
    <property type="match status" value="1"/>
</dbReference>
<dbReference type="Proteomes" id="UP000050792">
    <property type="component" value="Unassembled WGS sequence"/>
</dbReference>
<dbReference type="GO" id="GO:0016787">
    <property type="term" value="F:hydrolase activity"/>
    <property type="evidence" value="ECO:0007669"/>
    <property type="project" value="UniProtKB-KW"/>
</dbReference>
<dbReference type="CDD" id="cd01647">
    <property type="entry name" value="RT_LTR"/>
    <property type="match status" value="1"/>
</dbReference>
<dbReference type="GO" id="GO:0004519">
    <property type="term" value="F:endonuclease activity"/>
    <property type="evidence" value="ECO:0007669"/>
    <property type="project" value="UniProtKB-KW"/>
</dbReference>
<evidence type="ECO:0000256" key="2">
    <source>
        <dbReference type="ARBA" id="ARBA00022695"/>
    </source>
</evidence>
<keyword evidence="3" id="KW-0540">Nuclease</keyword>
<evidence type="ECO:0000256" key="6">
    <source>
        <dbReference type="ARBA" id="ARBA00022918"/>
    </source>
</evidence>
<evidence type="ECO:0000256" key="5">
    <source>
        <dbReference type="ARBA" id="ARBA00022801"/>
    </source>
</evidence>
<evidence type="ECO:0000313" key="9">
    <source>
        <dbReference type="Proteomes" id="UP000050792"/>
    </source>
</evidence>
<evidence type="ECO:0000259" key="7">
    <source>
        <dbReference type="Pfam" id="PF00078"/>
    </source>
</evidence>
<dbReference type="Gene3D" id="3.30.70.270">
    <property type="match status" value="1"/>
</dbReference>
<evidence type="ECO:0000256" key="4">
    <source>
        <dbReference type="ARBA" id="ARBA00022759"/>
    </source>
</evidence>
<evidence type="ECO:0000256" key="3">
    <source>
        <dbReference type="ARBA" id="ARBA00022722"/>
    </source>
</evidence>
<keyword evidence="2" id="KW-0548">Nucleotidyltransferase</keyword>
<dbReference type="InterPro" id="IPR043128">
    <property type="entry name" value="Rev_trsase/Diguanyl_cyclase"/>
</dbReference>
<evidence type="ECO:0008006" key="11">
    <source>
        <dbReference type="Google" id="ProtNLM"/>
    </source>
</evidence>
<reference evidence="9" key="1">
    <citation type="submission" date="2022-06" db="EMBL/GenBank/DDBJ databases">
        <authorList>
            <person name="Berger JAMES D."/>
            <person name="Berger JAMES D."/>
        </authorList>
    </citation>
    <scope>NUCLEOTIDE SEQUENCE [LARGE SCALE GENOMIC DNA]</scope>
</reference>
<feature type="domain" description="Reverse transcriptase" evidence="7">
    <location>
        <begin position="5"/>
        <end position="129"/>
    </location>
</feature>
<evidence type="ECO:0000313" key="10">
    <source>
        <dbReference type="WBParaSite" id="SRDH1_73680.1"/>
    </source>
</evidence>
<keyword evidence="5" id="KW-0378">Hydrolase</keyword>
<keyword evidence="9" id="KW-1185">Reference proteome</keyword>
<protein>
    <recommendedName>
        <fullName evidence="11">Reverse transcriptase domain-containing protein</fullName>
    </recommendedName>
</protein>
<dbReference type="WBParaSite" id="SRDH1_73680.1">
    <property type="protein sequence ID" value="SRDH1_73680.1"/>
    <property type="gene ID" value="SRDH1_73680"/>
</dbReference>
<proteinExistence type="predicted"/>